<dbReference type="InterPro" id="IPR002545">
    <property type="entry name" value="CheW-lke_dom"/>
</dbReference>
<dbReference type="SMART" id="SM00387">
    <property type="entry name" value="HATPase_c"/>
    <property type="match status" value="1"/>
</dbReference>
<organism evidence="12 13">
    <name type="scientific">Vecturithrix granuli</name>
    <dbReference type="NCBI Taxonomy" id="1499967"/>
    <lineage>
        <taxon>Bacteria</taxon>
        <taxon>Candidatus Moduliflexota</taxon>
        <taxon>Candidatus Vecturitrichia</taxon>
        <taxon>Candidatus Vecturitrichales</taxon>
        <taxon>Candidatus Vecturitrichaceae</taxon>
        <taxon>Candidatus Vecturithrix</taxon>
    </lineage>
</organism>
<feature type="domain" description="HPt" evidence="11">
    <location>
        <begin position="1"/>
        <end position="105"/>
    </location>
</feature>
<dbReference type="EMBL" id="DF820464">
    <property type="protein sequence ID" value="GAK55732.1"/>
    <property type="molecule type" value="Genomic_DNA"/>
</dbReference>
<comment type="catalytic activity">
    <reaction evidence="1">
        <text>ATP + protein L-histidine = ADP + protein N-phospho-L-histidine.</text>
        <dbReference type="EC" id="2.7.13.3"/>
    </reaction>
</comment>
<dbReference type="InterPro" id="IPR004105">
    <property type="entry name" value="CheA-like_dim"/>
</dbReference>
<dbReference type="GO" id="GO:0005737">
    <property type="term" value="C:cytoplasm"/>
    <property type="evidence" value="ECO:0007669"/>
    <property type="project" value="InterPro"/>
</dbReference>
<dbReference type="SUPFAM" id="SSF47226">
    <property type="entry name" value="Histidine-containing phosphotransfer domain, HPT domain"/>
    <property type="match status" value="1"/>
</dbReference>
<dbReference type="InterPro" id="IPR003594">
    <property type="entry name" value="HATPase_dom"/>
</dbReference>
<dbReference type="PROSITE" id="PS50110">
    <property type="entry name" value="RESPONSE_REGULATORY"/>
    <property type="match status" value="1"/>
</dbReference>
<evidence type="ECO:0000313" key="12">
    <source>
        <dbReference type="EMBL" id="GAK55732.1"/>
    </source>
</evidence>
<dbReference type="InterPro" id="IPR001789">
    <property type="entry name" value="Sig_transdc_resp-reg_receiver"/>
</dbReference>
<evidence type="ECO:0000256" key="2">
    <source>
        <dbReference type="ARBA" id="ARBA00012438"/>
    </source>
</evidence>
<evidence type="ECO:0000313" key="13">
    <source>
        <dbReference type="Proteomes" id="UP000030661"/>
    </source>
</evidence>
<evidence type="ECO:0000259" key="10">
    <source>
        <dbReference type="PROSITE" id="PS50851"/>
    </source>
</evidence>
<dbReference type="PROSITE" id="PS50894">
    <property type="entry name" value="HPT"/>
    <property type="match status" value="1"/>
</dbReference>
<evidence type="ECO:0000256" key="1">
    <source>
        <dbReference type="ARBA" id="ARBA00000085"/>
    </source>
</evidence>
<dbReference type="Pfam" id="PF00072">
    <property type="entry name" value="Response_reg"/>
    <property type="match status" value="1"/>
</dbReference>
<dbReference type="Gene3D" id="1.20.120.160">
    <property type="entry name" value="HPT domain"/>
    <property type="match status" value="1"/>
</dbReference>
<dbReference type="Gene3D" id="3.40.50.2300">
    <property type="match status" value="1"/>
</dbReference>
<dbReference type="Pfam" id="PF01627">
    <property type="entry name" value="Hpt"/>
    <property type="match status" value="1"/>
</dbReference>
<dbReference type="PRINTS" id="PR00344">
    <property type="entry name" value="BCTRLSENSOR"/>
</dbReference>
<dbReference type="SUPFAM" id="SSF50341">
    <property type="entry name" value="CheW-like"/>
    <property type="match status" value="1"/>
</dbReference>
<dbReference type="InterPro" id="IPR036890">
    <property type="entry name" value="HATPase_C_sf"/>
</dbReference>
<evidence type="ECO:0000259" key="9">
    <source>
        <dbReference type="PROSITE" id="PS50110"/>
    </source>
</evidence>
<dbReference type="InterPro" id="IPR005467">
    <property type="entry name" value="His_kinase_dom"/>
</dbReference>
<feature type="domain" description="Histidine kinase" evidence="8">
    <location>
        <begin position="276"/>
        <end position="474"/>
    </location>
</feature>
<dbReference type="CDD" id="cd00088">
    <property type="entry name" value="HPT"/>
    <property type="match status" value="1"/>
</dbReference>
<evidence type="ECO:0000256" key="7">
    <source>
        <dbReference type="PROSITE-ProRule" id="PRU00169"/>
    </source>
</evidence>
<dbReference type="GO" id="GO:0006935">
    <property type="term" value="P:chemotaxis"/>
    <property type="evidence" value="ECO:0007669"/>
    <property type="project" value="InterPro"/>
</dbReference>
<dbReference type="Pfam" id="PF02518">
    <property type="entry name" value="HATPase_c"/>
    <property type="match status" value="1"/>
</dbReference>
<dbReference type="Pfam" id="PF01584">
    <property type="entry name" value="CheW"/>
    <property type="match status" value="1"/>
</dbReference>
<dbReference type="SMART" id="SM00073">
    <property type="entry name" value="HPT"/>
    <property type="match status" value="1"/>
</dbReference>
<keyword evidence="13" id="KW-1185">Reference proteome</keyword>
<dbReference type="InterPro" id="IPR008207">
    <property type="entry name" value="Sig_transdc_His_kin_Hpt_dom"/>
</dbReference>
<keyword evidence="5 12" id="KW-0418">Kinase</keyword>
<name>A0A081BTS7_VECG1</name>
<accession>A0A081BTS7</accession>
<evidence type="ECO:0000256" key="3">
    <source>
        <dbReference type="ARBA" id="ARBA00022553"/>
    </source>
</evidence>
<feature type="domain" description="CheW-like" evidence="10">
    <location>
        <begin position="476"/>
        <end position="611"/>
    </location>
</feature>
<sequence>MNFDRSQFIGKFAQEAAELVQKLNDGLVRLEKDPQNHEILKDILRVTHTLKGSSKIMRFQNVSQLAHKMEDLLISLQDGHLKFNDDLLELLFQGVDLISQGIDAILHHAEDRIEIQNMNEVFDAALHGEKIAFRITQLNRPHVEDEAPFHQETYARKILSEGEALPHQEMYAEKPGLKPKIQETIRVDVQHLDNAVRLVGEMAVSHKRSERTLTALRDLQRLARKHVNHLHQWFQGHAISDDRKQEMLQQSLLVLKGIEQAFRENRDELAMMNILINELYEDVLTMRMLPLSVLFDTFPRAIRDMARYFQKSVDLRISGEDTMLDKKIIECLNAPFIHILRNCIDHGIETPDERIALGKSQTGLISIAASQRSGRIKIEITDDGRGIQVEKLKQRAIQRGMLSEEKVQTLKPEELIDLVFLPRLSTSDMITDISGRGMGMDIVKVSLEQLKGGIDLISQAGKGTSCILTLPATLTTIRSLIISSGQKLFAIPMNAIQETLQVAAHEIIQVVGHEAIRLRNQIIYIVALGNVLGLKHGAMKEGKQSFIVIVHANGKRVGLIVDEILDEQDVVVKQLPPHLQHAKTIAGATISSDNTIILILHVPEIVELVKHATVDAQKSQTTVQTPLPSNILIVDDSANTGDIEKQILQAYGYQVDVVHDGIQALEQLERRSYDLIVTDIEMPRMDGFTFVEQIRELPHYADIPVVIVTSLERESDKMRGMRVGAKAYITKGDFEQKSFIDTIKSLVP</sequence>
<dbReference type="InterPro" id="IPR036641">
    <property type="entry name" value="HPT_dom_sf"/>
</dbReference>
<dbReference type="PANTHER" id="PTHR43395:SF1">
    <property type="entry name" value="CHEMOTAXIS PROTEIN CHEA"/>
    <property type="match status" value="1"/>
</dbReference>
<dbReference type="SUPFAM" id="SSF52172">
    <property type="entry name" value="CheY-like"/>
    <property type="match status" value="1"/>
</dbReference>
<gene>
    <name evidence="12" type="ORF">U27_02690</name>
</gene>
<dbReference type="Proteomes" id="UP000030661">
    <property type="component" value="Unassembled WGS sequence"/>
</dbReference>
<dbReference type="CDD" id="cd17574">
    <property type="entry name" value="REC_OmpR"/>
    <property type="match status" value="1"/>
</dbReference>
<feature type="modified residue" description="Phosphohistidine" evidence="6">
    <location>
        <position position="48"/>
    </location>
</feature>
<dbReference type="InterPro" id="IPR011006">
    <property type="entry name" value="CheY-like_superfamily"/>
</dbReference>
<feature type="modified residue" description="4-aspartylphosphate" evidence="7">
    <location>
        <position position="679"/>
    </location>
</feature>
<dbReference type="GO" id="GO:0000155">
    <property type="term" value="F:phosphorelay sensor kinase activity"/>
    <property type="evidence" value="ECO:0007669"/>
    <property type="project" value="InterPro"/>
</dbReference>
<evidence type="ECO:0000259" key="8">
    <source>
        <dbReference type="PROSITE" id="PS50109"/>
    </source>
</evidence>
<feature type="domain" description="Response regulatory" evidence="9">
    <location>
        <begin position="630"/>
        <end position="746"/>
    </location>
</feature>
<dbReference type="eggNOG" id="COG0643">
    <property type="taxonomic scope" value="Bacteria"/>
</dbReference>
<dbReference type="PROSITE" id="PS50851">
    <property type="entry name" value="CHEW"/>
    <property type="match status" value="1"/>
</dbReference>
<dbReference type="STRING" id="1499967.U27_02690"/>
<dbReference type="InterPro" id="IPR004358">
    <property type="entry name" value="Sig_transdc_His_kin-like_C"/>
</dbReference>
<reference evidence="12 13" key="1">
    <citation type="journal article" date="2015" name="PeerJ">
        <title>First genomic representation of candidate bacterial phylum KSB3 points to enhanced environmental sensing as a trigger of wastewater bulking.</title>
        <authorList>
            <person name="Sekiguchi Y."/>
            <person name="Ohashi A."/>
            <person name="Parks D.H."/>
            <person name="Yamauchi T."/>
            <person name="Tyson G.W."/>
            <person name="Hugenholtz P."/>
        </authorList>
    </citation>
    <scope>NUCLEOTIDE SEQUENCE [LARGE SCALE GENOMIC DNA]</scope>
</reference>
<keyword evidence="3 7" id="KW-0597">Phosphoprotein</keyword>
<dbReference type="SMART" id="SM00448">
    <property type="entry name" value="REC"/>
    <property type="match status" value="1"/>
</dbReference>
<dbReference type="SMART" id="SM00260">
    <property type="entry name" value="CheW"/>
    <property type="match status" value="1"/>
</dbReference>
<evidence type="ECO:0000256" key="4">
    <source>
        <dbReference type="ARBA" id="ARBA00022679"/>
    </source>
</evidence>
<dbReference type="FunFam" id="3.30.565.10:FF:000016">
    <property type="entry name" value="Chemotaxis protein CheA, putative"/>
    <property type="match status" value="1"/>
</dbReference>
<evidence type="ECO:0000256" key="6">
    <source>
        <dbReference type="PROSITE-ProRule" id="PRU00110"/>
    </source>
</evidence>
<keyword evidence="4" id="KW-0808">Transferase</keyword>
<dbReference type="InterPro" id="IPR036061">
    <property type="entry name" value="CheW-like_dom_sf"/>
</dbReference>
<dbReference type="PROSITE" id="PS50109">
    <property type="entry name" value="HIS_KIN"/>
    <property type="match status" value="1"/>
</dbReference>
<dbReference type="AlphaFoldDB" id="A0A081BTS7"/>
<dbReference type="PANTHER" id="PTHR43395">
    <property type="entry name" value="SENSOR HISTIDINE KINASE CHEA"/>
    <property type="match status" value="1"/>
</dbReference>
<dbReference type="SUPFAM" id="SSF55874">
    <property type="entry name" value="ATPase domain of HSP90 chaperone/DNA topoisomerase II/histidine kinase"/>
    <property type="match status" value="1"/>
</dbReference>
<dbReference type="Gene3D" id="2.30.30.40">
    <property type="entry name" value="SH3 Domains"/>
    <property type="match status" value="1"/>
</dbReference>
<dbReference type="Gene3D" id="3.30.565.10">
    <property type="entry name" value="Histidine kinase-like ATPase, C-terminal domain"/>
    <property type="match status" value="1"/>
</dbReference>
<evidence type="ECO:0000259" key="11">
    <source>
        <dbReference type="PROSITE" id="PS50894"/>
    </source>
</evidence>
<dbReference type="EC" id="2.7.13.3" evidence="2"/>
<dbReference type="HOGENOM" id="CLU_000650_2_1_0"/>
<dbReference type="SMART" id="SM01231">
    <property type="entry name" value="H-kinase_dim"/>
    <property type="match status" value="1"/>
</dbReference>
<dbReference type="InterPro" id="IPR051315">
    <property type="entry name" value="Bact_Chemotaxis_CheA"/>
</dbReference>
<evidence type="ECO:0000256" key="5">
    <source>
        <dbReference type="ARBA" id="ARBA00022777"/>
    </source>
</evidence>
<protein>
    <recommendedName>
        <fullName evidence="2">histidine kinase</fullName>
        <ecNumber evidence="2">2.7.13.3</ecNumber>
    </recommendedName>
</protein>
<proteinExistence type="predicted"/>